<dbReference type="EMBL" id="BGPR01000387">
    <property type="protein sequence ID" value="GBM17345.1"/>
    <property type="molecule type" value="Genomic_DNA"/>
</dbReference>
<dbReference type="InterPro" id="IPR006579">
    <property type="entry name" value="Pre_C2HC_dom"/>
</dbReference>
<protein>
    <recommendedName>
        <fullName evidence="2">Pre-C2HC domain-containing protein</fullName>
    </recommendedName>
</protein>
<dbReference type="AlphaFoldDB" id="A0A4Y2DNY6"/>
<feature type="compositionally biased region" description="Low complexity" evidence="1">
    <location>
        <begin position="9"/>
        <end position="34"/>
    </location>
</feature>
<organism evidence="3 4">
    <name type="scientific">Araneus ventricosus</name>
    <name type="common">Orbweaver spider</name>
    <name type="synonym">Epeira ventricosa</name>
    <dbReference type="NCBI Taxonomy" id="182803"/>
    <lineage>
        <taxon>Eukaryota</taxon>
        <taxon>Metazoa</taxon>
        <taxon>Ecdysozoa</taxon>
        <taxon>Arthropoda</taxon>
        <taxon>Chelicerata</taxon>
        <taxon>Arachnida</taxon>
        <taxon>Araneae</taxon>
        <taxon>Araneomorphae</taxon>
        <taxon>Entelegynae</taxon>
        <taxon>Araneoidea</taxon>
        <taxon>Araneidae</taxon>
        <taxon>Araneus</taxon>
    </lineage>
</organism>
<dbReference type="Proteomes" id="UP000499080">
    <property type="component" value="Unassembled WGS sequence"/>
</dbReference>
<evidence type="ECO:0000256" key="1">
    <source>
        <dbReference type="SAM" id="MobiDB-lite"/>
    </source>
</evidence>
<accession>A0A4Y2DNY6</accession>
<reference evidence="3 4" key="1">
    <citation type="journal article" date="2019" name="Sci. Rep.">
        <title>Orb-weaving spider Araneus ventricosus genome elucidates the spidroin gene catalogue.</title>
        <authorList>
            <person name="Kono N."/>
            <person name="Nakamura H."/>
            <person name="Ohtoshi R."/>
            <person name="Moran D.A.P."/>
            <person name="Shinohara A."/>
            <person name="Yoshida Y."/>
            <person name="Fujiwara M."/>
            <person name="Mori M."/>
            <person name="Tomita M."/>
            <person name="Arakawa K."/>
        </authorList>
    </citation>
    <scope>NUCLEOTIDE SEQUENCE [LARGE SCALE GENOMIC DNA]</scope>
</reference>
<evidence type="ECO:0000313" key="4">
    <source>
        <dbReference type="Proteomes" id="UP000499080"/>
    </source>
</evidence>
<name>A0A4Y2DNY6_ARAVE</name>
<dbReference type="Pfam" id="PF07530">
    <property type="entry name" value="PRE_C2HC"/>
    <property type="match status" value="1"/>
</dbReference>
<comment type="caution">
    <text evidence="3">The sequence shown here is derived from an EMBL/GenBank/DDBJ whole genome shotgun (WGS) entry which is preliminary data.</text>
</comment>
<keyword evidence="4" id="KW-1185">Reference proteome</keyword>
<feature type="compositionally biased region" description="Basic and acidic residues" evidence="1">
    <location>
        <begin position="37"/>
        <end position="50"/>
    </location>
</feature>
<gene>
    <name evidence="3" type="ORF">AVEN_13228_1</name>
</gene>
<sequence length="518" mass="59334">MEEGRRSRSSLSSIASSQRTLSADSRSSSRNSVSETGEPHGNHSDSRSENGYHSISTEQKICIYIGKLEDLIDDFQAKADNHRKIIKGNPGNNSLYKFNHDSLQLVERSIADTEKFMLKAGPCPIPDCSRHHSTERDVEMAEAGLYANYPLPKSPTPSPTNLTTLDGFRQVPPKKAARIQIEKPNSPIKINNRFENLMDISENSNAVDTQTRTFVPDINLKLTNDYNLTIQEIARKFPATICKYQRGYIRISPHSLEDRDKIIENLDKTEKEYVLSEPPESRPIKIVIKNLPPDHSKERIVRDLEENKYKIIRINQLRNFRLKTLLPIFLVELAKTPNANNIFQVEKINNFSVKIEHYRKKQRATMCYRCSDFYHSARNCKCKPRCIKCNGTHETRSCSIKSKIDNPICINCNENGHLASWKGCPKYPVIKNYTPPTNAQKLKSNPPKTNNSPTTSINIPTPQIDTDSYEKFERNMNAIRIINEAFNRFPNLIEISEKIKMAKTDMEIVSLLLKIFKH</sequence>
<feature type="region of interest" description="Disordered" evidence="1">
    <location>
        <begin position="435"/>
        <end position="464"/>
    </location>
</feature>
<proteinExistence type="predicted"/>
<feature type="region of interest" description="Disordered" evidence="1">
    <location>
        <begin position="1"/>
        <end position="52"/>
    </location>
</feature>
<feature type="domain" description="Pre-C2HC" evidence="2">
    <location>
        <begin position="298"/>
        <end position="362"/>
    </location>
</feature>
<evidence type="ECO:0000259" key="2">
    <source>
        <dbReference type="Pfam" id="PF07530"/>
    </source>
</evidence>
<dbReference type="OrthoDB" id="6379801at2759"/>
<evidence type="ECO:0000313" key="3">
    <source>
        <dbReference type="EMBL" id="GBM17345.1"/>
    </source>
</evidence>